<dbReference type="InterPro" id="IPR043145">
    <property type="entry name" value="Znf_ZZ_sf"/>
</dbReference>
<accession>A0A9P5PC13</accession>
<feature type="domain" description="ZZ-type" evidence="5">
    <location>
        <begin position="472"/>
        <end position="534"/>
    </location>
</feature>
<dbReference type="OrthoDB" id="3222020at2759"/>
<comment type="caution">
    <text evidence="6">The sequence shown here is derived from an EMBL/GenBank/DDBJ whole genome shotgun (WGS) entry which is preliminary data.</text>
</comment>
<dbReference type="GO" id="GO:0008270">
    <property type="term" value="F:zinc ion binding"/>
    <property type="evidence" value="ECO:0007669"/>
    <property type="project" value="UniProtKB-KW"/>
</dbReference>
<dbReference type="PROSITE" id="PS01357">
    <property type="entry name" value="ZF_ZZ_1"/>
    <property type="match status" value="1"/>
</dbReference>
<name>A0A9P5PC13_9AGAR</name>
<proteinExistence type="predicted"/>
<evidence type="ECO:0000259" key="5">
    <source>
        <dbReference type="PROSITE" id="PS50135"/>
    </source>
</evidence>
<evidence type="ECO:0000313" key="7">
    <source>
        <dbReference type="Proteomes" id="UP000772434"/>
    </source>
</evidence>
<dbReference type="Pfam" id="PF00569">
    <property type="entry name" value="ZZ"/>
    <property type="match status" value="1"/>
</dbReference>
<dbReference type="InterPro" id="IPR018247">
    <property type="entry name" value="EF_Hand_1_Ca_BS"/>
</dbReference>
<dbReference type="SUPFAM" id="SSF57850">
    <property type="entry name" value="RING/U-box"/>
    <property type="match status" value="1"/>
</dbReference>
<evidence type="ECO:0000256" key="4">
    <source>
        <dbReference type="PROSITE-ProRule" id="PRU00228"/>
    </source>
</evidence>
<dbReference type="AlphaFoldDB" id="A0A9P5PC13"/>
<keyword evidence="7" id="KW-1185">Reference proteome</keyword>
<keyword evidence="3" id="KW-0862">Zinc</keyword>
<evidence type="ECO:0000256" key="3">
    <source>
        <dbReference type="ARBA" id="ARBA00022833"/>
    </source>
</evidence>
<sequence length="645" mass="73835">MAQASATALPLEEVFANRFSLEQNTTEEIYNSDIRKLWRQNNWGNSVKSEEFVKALQEFCVDRLSKRAHHADATTNFQGDGIDGIAHYESENDEWCLQYLTKKYEREIMEAFDSDNTGFIEISDVNKSTKILPESWTMPQIMSYYAQGWSIETAIYSRKIFALLAEMRYVCEDVLVDNARMMLWFMQSSWCAKVSWLILGAAEKHTMTQVSNPLDNLVVENMTGTQERIRQSLRRFVYIIDKPDSVEMITGPGRFEQTLLPLLYVFLQHQHAIMEYAKDHVYPNTPVETKGLYDLGFYVGYVSLCNIEHAIDARVQSLKDSPLYQEQHPAIVSNGLYAYCLNEEVPIPHGIEFISTEWSLPPNILGPEPEHDPFVPVWAEGPAVTDFVWDLEPSSTPESAEENTMDSFYRLTIADLRTVEYNSFWCDDGHGSGFISEEERKELDALREQIPVEVQNNCMTRAKTAIRKSREHLGTYCDICDVYPIQGIRLKCMFCIAFDLCSSCDAAIPPTFNTAGGDVHMPWHPMLLISRPTIRFEHDLFYPFRKVAESPDKPEKVDVPGTAPNSTLNKYTCICTHCERSSDSGIRFLYLVEPGLAKYMCTECYAALHSRYDIDSLPKEYRQILRFTLPSTKDDAGQTLTHAPE</sequence>
<dbReference type="PROSITE" id="PS50135">
    <property type="entry name" value="ZF_ZZ_2"/>
    <property type="match status" value="1"/>
</dbReference>
<dbReference type="Proteomes" id="UP000772434">
    <property type="component" value="Unassembled WGS sequence"/>
</dbReference>
<protein>
    <recommendedName>
        <fullName evidence="5">ZZ-type domain-containing protein</fullName>
    </recommendedName>
</protein>
<dbReference type="PROSITE" id="PS00018">
    <property type="entry name" value="EF_HAND_1"/>
    <property type="match status" value="1"/>
</dbReference>
<keyword evidence="2 4" id="KW-0863">Zinc-finger</keyword>
<evidence type="ECO:0000256" key="2">
    <source>
        <dbReference type="ARBA" id="ARBA00022771"/>
    </source>
</evidence>
<evidence type="ECO:0000256" key="1">
    <source>
        <dbReference type="ARBA" id="ARBA00022723"/>
    </source>
</evidence>
<dbReference type="EMBL" id="JADNRY010000245">
    <property type="protein sequence ID" value="KAF9060397.1"/>
    <property type="molecule type" value="Genomic_DNA"/>
</dbReference>
<keyword evidence="1" id="KW-0479">Metal-binding</keyword>
<dbReference type="Gene3D" id="3.30.60.90">
    <property type="match status" value="1"/>
</dbReference>
<dbReference type="InterPro" id="IPR000433">
    <property type="entry name" value="Znf_ZZ"/>
</dbReference>
<gene>
    <name evidence="6" type="ORF">BDP27DRAFT_1452746</name>
</gene>
<organism evidence="6 7">
    <name type="scientific">Rhodocollybia butyracea</name>
    <dbReference type="NCBI Taxonomy" id="206335"/>
    <lineage>
        <taxon>Eukaryota</taxon>
        <taxon>Fungi</taxon>
        <taxon>Dikarya</taxon>
        <taxon>Basidiomycota</taxon>
        <taxon>Agaricomycotina</taxon>
        <taxon>Agaricomycetes</taxon>
        <taxon>Agaricomycetidae</taxon>
        <taxon>Agaricales</taxon>
        <taxon>Marasmiineae</taxon>
        <taxon>Omphalotaceae</taxon>
        <taxon>Rhodocollybia</taxon>
    </lineage>
</organism>
<evidence type="ECO:0000313" key="6">
    <source>
        <dbReference type="EMBL" id="KAF9060397.1"/>
    </source>
</evidence>
<reference evidence="6" key="1">
    <citation type="submission" date="2020-11" db="EMBL/GenBank/DDBJ databases">
        <authorList>
            <consortium name="DOE Joint Genome Institute"/>
            <person name="Ahrendt S."/>
            <person name="Riley R."/>
            <person name="Andreopoulos W."/>
            <person name="Labutti K."/>
            <person name="Pangilinan J."/>
            <person name="Ruiz-Duenas F.J."/>
            <person name="Barrasa J.M."/>
            <person name="Sanchez-Garcia M."/>
            <person name="Camarero S."/>
            <person name="Miyauchi S."/>
            <person name="Serrano A."/>
            <person name="Linde D."/>
            <person name="Babiker R."/>
            <person name="Drula E."/>
            <person name="Ayuso-Fernandez I."/>
            <person name="Pacheco R."/>
            <person name="Padilla G."/>
            <person name="Ferreira P."/>
            <person name="Barriuso J."/>
            <person name="Kellner H."/>
            <person name="Castanera R."/>
            <person name="Alfaro M."/>
            <person name="Ramirez L."/>
            <person name="Pisabarro A.G."/>
            <person name="Kuo A."/>
            <person name="Tritt A."/>
            <person name="Lipzen A."/>
            <person name="He G."/>
            <person name="Yan M."/>
            <person name="Ng V."/>
            <person name="Cullen D."/>
            <person name="Martin F."/>
            <person name="Rosso M.-N."/>
            <person name="Henrissat B."/>
            <person name="Hibbett D."/>
            <person name="Martinez A.T."/>
            <person name="Grigoriev I.V."/>
        </authorList>
    </citation>
    <scope>NUCLEOTIDE SEQUENCE</scope>
    <source>
        <strain evidence="6">AH 40177</strain>
    </source>
</reference>